<dbReference type="EMBL" id="HACA01010184">
    <property type="protein sequence ID" value="CDW27545.1"/>
    <property type="molecule type" value="Transcribed_RNA"/>
</dbReference>
<protein>
    <submittedName>
        <fullName evidence="1">Uncharacterized protein</fullName>
    </submittedName>
</protein>
<name>A0A0K2TNX8_LEPSM</name>
<reference evidence="1" key="1">
    <citation type="submission" date="2014-05" db="EMBL/GenBank/DDBJ databases">
        <authorList>
            <person name="Chronopoulou M."/>
        </authorList>
    </citation>
    <scope>NUCLEOTIDE SEQUENCE</scope>
    <source>
        <tissue evidence="1">Whole organism</tissue>
    </source>
</reference>
<dbReference type="AlphaFoldDB" id="A0A0K2TNX8"/>
<accession>A0A0K2TNX8</accession>
<proteinExistence type="predicted"/>
<organism evidence="1">
    <name type="scientific">Lepeophtheirus salmonis</name>
    <name type="common">Salmon louse</name>
    <name type="synonym">Caligus salmonis</name>
    <dbReference type="NCBI Taxonomy" id="72036"/>
    <lineage>
        <taxon>Eukaryota</taxon>
        <taxon>Metazoa</taxon>
        <taxon>Ecdysozoa</taxon>
        <taxon>Arthropoda</taxon>
        <taxon>Crustacea</taxon>
        <taxon>Multicrustacea</taxon>
        <taxon>Hexanauplia</taxon>
        <taxon>Copepoda</taxon>
        <taxon>Siphonostomatoida</taxon>
        <taxon>Caligidae</taxon>
        <taxon>Lepeophtheirus</taxon>
    </lineage>
</organism>
<sequence>METQEFGNYLPDEKQMVCRICRNKCAFGLLSRITRHSLFSSHIKRMDIHL</sequence>
<evidence type="ECO:0000313" key="1">
    <source>
        <dbReference type="EMBL" id="CDW27545.1"/>
    </source>
</evidence>